<dbReference type="RefSeq" id="WP_367845721.1">
    <property type="nucleotide sequence ID" value="NZ_JBFOHL010000014.1"/>
</dbReference>
<keyword evidence="3 9" id="KW-0489">Methyltransferase</keyword>
<dbReference type="PANTHER" id="PTHR13370:SF16">
    <property type="entry name" value="SITE-SPECIFIC DNA-METHYLTRANSFERASE (ADENINE-SPECIFIC)"/>
    <property type="match status" value="1"/>
</dbReference>
<protein>
    <recommendedName>
        <fullName evidence="2">site-specific DNA-methyltransferase (adenine-specific)</fullName>
        <ecNumber evidence="2">2.1.1.72</ecNumber>
    </recommendedName>
</protein>
<evidence type="ECO:0000313" key="9">
    <source>
        <dbReference type="EMBL" id="MEW9625428.1"/>
    </source>
</evidence>
<dbReference type="EMBL" id="JBFOHL010000014">
    <property type="protein sequence ID" value="MEW9625428.1"/>
    <property type="molecule type" value="Genomic_DNA"/>
</dbReference>
<dbReference type="GO" id="GO:0032259">
    <property type="term" value="P:methylation"/>
    <property type="evidence" value="ECO:0007669"/>
    <property type="project" value="UniProtKB-KW"/>
</dbReference>
<evidence type="ECO:0000256" key="6">
    <source>
        <dbReference type="ARBA" id="ARBA00047942"/>
    </source>
</evidence>
<feature type="region of interest" description="Disordered" evidence="7">
    <location>
        <begin position="425"/>
        <end position="447"/>
    </location>
</feature>
<dbReference type="InterPro" id="IPR029063">
    <property type="entry name" value="SAM-dependent_MTases_sf"/>
</dbReference>
<dbReference type="PRINTS" id="PR00506">
    <property type="entry name" value="D21N6MTFRASE"/>
</dbReference>
<feature type="domain" description="DNA methylase N-4/N-6" evidence="8">
    <location>
        <begin position="59"/>
        <end position="353"/>
    </location>
</feature>
<dbReference type="InterPro" id="IPR002941">
    <property type="entry name" value="DNA_methylase_N4/N6"/>
</dbReference>
<evidence type="ECO:0000256" key="3">
    <source>
        <dbReference type="ARBA" id="ARBA00022603"/>
    </source>
</evidence>
<dbReference type="Proteomes" id="UP001556170">
    <property type="component" value="Unassembled WGS sequence"/>
</dbReference>
<dbReference type="GO" id="GO:0008168">
    <property type="term" value="F:methyltransferase activity"/>
    <property type="evidence" value="ECO:0007669"/>
    <property type="project" value="UniProtKB-KW"/>
</dbReference>
<evidence type="ECO:0000259" key="8">
    <source>
        <dbReference type="Pfam" id="PF01555"/>
    </source>
</evidence>
<accession>A0ABV3QS55</accession>
<dbReference type="PROSITE" id="PS00092">
    <property type="entry name" value="N6_MTASE"/>
    <property type="match status" value="1"/>
</dbReference>
<proteinExistence type="inferred from homology"/>
<evidence type="ECO:0000256" key="4">
    <source>
        <dbReference type="ARBA" id="ARBA00022679"/>
    </source>
</evidence>
<name>A0ABV3QS55_9GAMM</name>
<dbReference type="InterPro" id="IPR002052">
    <property type="entry name" value="DNA_methylase_N6_adenine_CS"/>
</dbReference>
<evidence type="ECO:0000256" key="5">
    <source>
        <dbReference type="ARBA" id="ARBA00022691"/>
    </source>
</evidence>
<keyword evidence="10" id="KW-1185">Reference proteome</keyword>
<evidence type="ECO:0000256" key="2">
    <source>
        <dbReference type="ARBA" id="ARBA00011900"/>
    </source>
</evidence>
<dbReference type="Pfam" id="PF01555">
    <property type="entry name" value="N6_N4_Mtase"/>
    <property type="match status" value="1"/>
</dbReference>
<dbReference type="SUPFAM" id="SSF53335">
    <property type="entry name" value="S-adenosyl-L-methionine-dependent methyltransferases"/>
    <property type="match status" value="1"/>
</dbReference>
<sequence length="530" mass="59706">MPELNWLGDRKARQAARQVPYRLLQPVEQVGDPSSDNLLIQGDNLDALKSLLPLYAGRVKCIFIDPPYNTRSAFEQYDDNLEHSQWLSMMYPRLELLRELLAEDGSIWVTIDDNEAHYLKVLMDEVFGRGNFLQTVIWFRKVSPANDATNFSNDHDYVLVYGKSSESLMLNRLPRQESHNKAYTNPDNDLRGLWNSVTLTGNKTREERPNLYYAVVNPNTGEEVWPPANLTWRASKERCSALLSEDLIYWGKDGKSKSPRIKRFLDEAKPVIPRSVWHYDDVGHTQEAMNESKALYGKGFGTPKAERLLQRIIEIATNPNDLVLDSFLGSGTTAAVAHKMGRRWIGIEMGEHARTHCLPRLTKVVEGEQGGISQAVSWQGGGGFRFMQLGEPVFEEDGRISPSVRFAPLAAYLWFVETRVPWEGLGTGGSGKPGPSPQPAPRRGEGVELSPLLGVHGETAIVLLYNGILGDRRPQGGNVLTHAVWEHIHALLPEHTGSWLVYGEASRLQPATRKHLNIEFKQIPYDIRVR</sequence>
<keyword evidence="4 9" id="KW-0808">Transferase</keyword>
<evidence type="ECO:0000256" key="1">
    <source>
        <dbReference type="ARBA" id="ARBA00006594"/>
    </source>
</evidence>
<comment type="similarity">
    <text evidence="1">Belongs to the N(4)/N(6)-methyltransferase family.</text>
</comment>
<organism evidence="9 10">
    <name type="scientific">Rhodanobacter geophilus</name>
    <dbReference type="NCBI Taxonomy" id="3162488"/>
    <lineage>
        <taxon>Bacteria</taxon>
        <taxon>Pseudomonadati</taxon>
        <taxon>Pseudomonadota</taxon>
        <taxon>Gammaproteobacteria</taxon>
        <taxon>Lysobacterales</taxon>
        <taxon>Rhodanobacteraceae</taxon>
        <taxon>Rhodanobacter</taxon>
    </lineage>
</organism>
<dbReference type="InterPro" id="IPR002295">
    <property type="entry name" value="N4/N6-MTase_EcoPI_Mod-like"/>
</dbReference>
<dbReference type="PANTHER" id="PTHR13370">
    <property type="entry name" value="RNA METHYLASE-RELATED"/>
    <property type="match status" value="1"/>
</dbReference>
<comment type="catalytic activity">
    <reaction evidence="6">
        <text>a 2'-deoxyadenosine in DNA + S-adenosyl-L-methionine = an N(6)-methyl-2'-deoxyadenosine in DNA + S-adenosyl-L-homocysteine + H(+)</text>
        <dbReference type="Rhea" id="RHEA:15197"/>
        <dbReference type="Rhea" id="RHEA-COMP:12418"/>
        <dbReference type="Rhea" id="RHEA-COMP:12419"/>
        <dbReference type="ChEBI" id="CHEBI:15378"/>
        <dbReference type="ChEBI" id="CHEBI:57856"/>
        <dbReference type="ChEBI" id="CHEBI:59789"/>
        <dbReference type="ChEBI" id="CHEBI:90615"/>
        <dbReference type="ChEBI" id="CHEBI:90616"/>
        <dbReference type="EC" id="2.1.1.72"/>
    </reaction>
</comment>
<evidence type="ECO:0000256" key="7">
    <source>
        <dbReference type="SAM" id="MobiDB-lite"/>
    </source>
</evidence>
<dbReference type="EC" id="2.1.1.72" evidence="2"/>
<evidence type="ECO:0000313" key="10">
    <source>
        <dbReference type="Proteomes" id="UP001556170"/>
    </source>
</evidence>
<gene>
    <name evidence="9" type="ORF">ABQJ56_14460</name>
</gene>
<keyword evidence="5" id="KW-0949">S-adenosyl-L-methionine</keyword>
<comment type="caution">
    <text evidence="9">The sequence shown here is derived from an EMBL/GenBank/DDBJ whole genome shotgun (WGS) entry which is preliminary data.</text>
</comment>
<dbReference type="Gene3D" id="3.40.50.150">
    <property type="entry name" value="Vaccinia Virus protein VP39"/>
    <property type="match status" value="1"/>
</dbReference>
<reference evidence="9 10" key="1">
    <citation type="submission" date="2024-06" db="EMBL/GenBank/DDBJ databases">
        <authorList>
            <person name="Woo H."/>
        </authorList>
    </citation>
    <scope>NUCLEOTIDE SEQUENCE [LARGE SCALE GENOMIC DNA]</scope>
    <source>
        <strain evidence="9 10">S2-g</strain>
    </source>
</reference>